<comment type="caution">
    <text evidence="1">The sequence shown here is derived from an EMBL/GenBank/DDBJ whole genome shotgun (WGS) entry which is preliminary data.</text>
</comment>
<dbReference type="OrthoDB" id="8912619at2"/>
<organism evidence="1 2">
    <name type="scientific">Trinickia fusca</name>
    <dbReference type="NCBI Taxonomy" id="2419777"/>
    <lineage>
        <taxon>Bacteria</taxon>
        <taxon>Pseudomonadati</taxon>
        <taxon>Pseudomonadota</taxon>
        <taxon>Betaproteobacteria</taxon>
        <taxon>Burkholderiales</taxon>
        <taxon>Burkholderiaceae</taxon>
        <taxon>Trinickia</taxon>
    </lineage>
</organism>
<dbReference type="AlphaFoldDB" id="A0A494X5Q0"/>
<proteinExistence type="predicted"/>
<dbReference type="EMBL" id="RBZV01000011">
    <property type="protein sequence ID" value="RKP44981.1"/>
    <property type="molecule type" value="Genomic_DNA"/>
</dbReference>
<dbReference type="Proteomes" id="UP000280434">
    <property type="component" value="Unassembled WGS sequence"/>
</dbReference>
<keyword evidence="2" id="KW-1185">Reference proteome</keyword>
<gene>
    <name evidence="1" type="ORF">D7S89_21720</name>
</gene>
<accession>A0A494X5Q0</accession>
<sequence>MGSVDYAFEVAYESQIENLMLCVVQLILSGGWYQEAEQRMRSRISDQLSVDGLDNLLQGIPTEEAELFKHDLKILKLV</sequence>
<name>A0A494X5Q0_9BURK</name>
<evidence type="ECO:0000313" key="2">
    <source>
        <dbReference type="Proteomes" id="UP000280434"/>
    </source>
</evidence>
<protein>
    <submittedName>
        <fullName evidence="1">Uncharacterized protein</fullName>
    </submittedName>
</protein>
<reference evidence="1 2" key="1">
    <citation type="submission" date="2018-10" db="EMBL/GenBank/DDBJ databases">
        <title>Paraburkholderia sp. 7MK8-2, isolated from soil.</title>
        <authorList>
            <person name="Gao Z.-H."/>
            <person name="Qiu L.-H."/>
        </authorList>
    </citation>
    <scope>NUCLEOTIDE SEQUENCE [LARGE SCALE GENOMIC DNA]</scope>
    <source>
        <strain evidence="1 2">7MK8-2</strain>
    </source>
</reference>
<evidence type="ECO:0000313" key="1">
    <source>
        <dbReference type="EMBL" id="RKP44981.1"/>
    </source>
</evidence>